<evidence type="ECO:0000256" key="7">
    <source>
        <dbReference type="SAM" id="Phobius"/>
    </source>
</evidence>
<accession>A0A094WFD2</accession>
<dbReference type="OrthoDB" id="9795351at2"/>
<dbReference type="RefSeq" id="WP_036081553.1">
    <property type="nucleotide sequence ID" value="NZ_JBPKCJ010000003.1"/>
</dbReference>
<dbReference type="PANTHER" id="PTHR30576">
    <property type="entry name" value="COLANIC BIOSYNTHESIS UDP-GLUCOSE LIPID CARRIER TRANSFERASE"/>
    <property type="match status" value="1"/>
</dbReference>
<feature type="transmembrane region" description="Helical" evidence="7">
    <location>
        <begin position="12"/>
        <end position="36"/>
    </location>
</feature>
<dbReference type="InterPro" id="IPR017475">
    <property type="entry name" value="EPS_sugar_tfrase"/>
</dbReference>
<dbReference type="PATRIC" id="fig|178606.4.peg.925"/>
<dbReference type="EMBL" id="JPGK01000003">
    <property type="protein sequence ID" value="KGA94352.1"/>
    <property type="molecule type" value="Genomic_DNA"/>
</dbReference>
<dbReference type="InterPro" id="IPR017464">
    <property type="entry name" value="Sugar_tfrase_EpsB_2"/>
</dbReference>
<evidence type="ECO:0000256" key="1">
    <source>
        <dbReference type="ARBA" id="ARBA00004141"/>
    </source>
</evidence>
<dbReference type="GO" id="GO:0016020">
    <property type="term" value="C:membrane"/>
    <property type="evidence" value="ECO:0007669"/>
    <property type="project" value="UniProtKB-SubCell"/>
</dbReference>
<name>A0A094WFD2_9BACT</name>
<keyword evidence="3 9" id="KW-0808">Transferase</keyword>
<evidence type="ECO:0000256" key="3">
    <source>
        <dbReference type="ARBA" id="ARBA00022679"/>
    </source>
</evidence>
<dbReference type="Proteomes" id="UP000029452">
    <property type="component" value="Unassembled WGS sequence"/>
</dbReference>
<sequence length="447" mass="50716">MIRIFNHYVSVSVLLVLLGDALFASLAVAGIFTFVLGPQNGALAGRGIAVGAVWVVLSAFLFFQAGLYDTLNFEDERTNLIRILSAFVILGGLGFLVMIAFPVFRMGWKEALLLTGLTLCGILAWRRFVVLRLPFLGWKRRTLILGTFQIGRIFEELNKFRHNIRIHGVVDAQKLKEFDLVGYALEHRIHSIVISLKDRRGTLPIHNILACKMHGIDVMEWATFYEKNTNKIDIMNINPSHLILGDGFQRNRLTIIIKGLMDRVLAFLGLLLFLPVGLVIALLIRLESPGPVFYSQERVGLNGRPFRILKFRSMVADAEKGLAPQWASQNDPRITRIGAFLRKTRLDEVPQLINILKGEMSFVGPRPERPFFVAELEKSIPFYQLRHVTKPGLSGWAQIRYRYGATVEDAAKKLEYDLYYIKNLSIFLDLMIFLETIQVILFGKGSR</sequence>
<comment type="caution">
    <text evidence="9">The sequence shown here is derived from an EMBL/GenBank/DDBJ whole genome shotgun (WGS) entry which is preliminary data.</text>
</comment>
<dbReference type="Pfam" id="PF02397">
    <property type="entry name" value="Bac_transf"/>
    <property type="match status" value="1"/>
</dbReference>
<feature type="transmembrane region" description="Helical" evidence="7">
    <location>
        <begin position="111"/>
        <end position="131"/>
    </location>
</feature>
<reference evidence="9 10" key="1">
    <citation type="submission" date="2014-06" db="EMBL/GenBank/DDBJ databases">
        <title>Draft genome sequence of iron oxidizing acidophile Leptospirillum ferriphilum DSM14647.</title>
        <authorList>
            <person name="Cardenas J.P."/>
            <person name="Lazcano M."/>
            <person name="Ossandon F.J."/>
            <person name="Corbett M."/>
            <person name="Holmes D.S."/>
            <person name="Watkin E."/>
        </authorList>
    </citation>
    <scope>NUCLEOTIDE SEQUENCE [LARGE SCALE GENOMIC DNA]</scope>
    <source>
        <strain evidence="9 10">DSM 14647</strain>
    </source>
</reference>
<evidence type="ECO:0000313" key="10">
    <source>
        <dbReference type="Proteomes" id="UP000029452"/>
    </source>
</evidence>
<dbReference type="InterPro" id="IPR003362">
    <property type="entry name" value="Bact_transf"/>
</dbReference>
<keyword evidence="6 7" id="KW-0472">Membrane</keyword>
<evidence type="ECO:0000259" key="8">
    <source>
        <dbReference type="Pfam" id="PF02397"/>
    </source>
</evidence>
<dbReference type="GO" id="GO:0016780">
    <property type="term" value="F:phosphotransferase activity, for other substituted phosphate groups"/>
    <property type="evidence" value="ECO:0007669"/>
    <property type="project" value="TreeGrafter"/>
</dbReference>
<dbReference type="AlphaFoldDB" id="A0A094WFD2"/>
<evidence type="ECO:0000256" key="5">
    <source>
        <dbReference type="ARBA" id="ARBA00022989"/>
    </source>
</evidence>
<dbReference type="PANTHER" id="PTHR30576:SF0">
    <property type="entry name" value="UNDECAPRENYL-PHOSPHATE N-ACETYLGALACTOSAMINYL 1-PHOSPHATE TRANSFERASE-RELATED"/>
    <property type="match status" value="1"/>
</dbReference>
<organism evidence="9 10">
    <name type="scientific">Leptospirillum ferriphilum</name>
    <dbReference type="NCBI Taxonomy" id="178606"/>
    <lineage>
        <taxon>Bacteria</taxon>
        <taxon>Pseudomonadati</taxon>
        <taxon>Nitrospirota</taxon>
        <taxon>Nitrospiria</taxon>
        <taxon>Nitrospirales</taxon>
        <taxon>Nitrospiraceae</taxon>
        <taxon>Leptospirillum</taxon>
    </lineage>
</organism>
<gene>
    <name evidence="9" type="ORF">LptCag_1115</name>
</gene>
<comment type="subcellular location">
    <subcellularLocation>
        <location evidence="1">Membrane</location>
        <topology evidence="1">Multi-pass membrane protein</topology>
    </subcellularLocation>
</comment>
<evidence type="ECO:0000256" key="6">
    <source>
        <dbReference type="ARBA" id="ARBA00023136"/>
    </source>
</evidence>
<protein>
    <submittedName>
        <fullName evidence="9">Sugar transferase</fullName>
    </submittedName>
</protein>
<dbReference type="NCBIfam" id="TIGR03013">
    <property type="entry name" value="EpsB_2"/>
    <property type="match status" value="1"/>
</dbReference>
<dbReference type="NCBIfam" id="TIGR03025">
    <property type="entry name" value="EPS_sugtrans"/>
    <property type="match status" value="1"/>
</dbReference>
<feature type="domain" description="Bacterial sugar transferase" evidence="8">
    <location>
        <begin position="258"/>
        <end position="441"/>
    </location>
</feature>
<feature type="transmembrane region" description="Helical" evidence="7">
    <location>
        <begin position="80"/>
        <end position="105"/>
    </location>
</feature>
<evidence type="ECO:0000256" key="2">
    <source>
        <dbReference type="ARBA" id="ARBA00006464"/>
    </source>
</evidence>
<feature type="transmembrane region" description="Helical" evidence="7">
    <location>
        <begin position="48"/>
        <end position="68"/>
    </location>
</feature>
<comment type="similarity">
    <text evidence="2">Belongs to the bacterial sugar transferase family.</text>
</comment>
<proteinExistence type="inferred from homology"/>
<evidence type="ECO:0000256" key="4">
    <source>
        <dbReference type="ARBA" id="ARBA00022692"/>
    </source>
</evidence>
<feature type="transmembrane region" description="Helical" evidence="7">
    <location>
        <begin position="264"/>
        <end position="284"/>
    </location>
</feature>
<evidence type="ECO:0000313" key="9">
    <source>
        <dbReference type="EMBL" id="KGA94352.1"/>
    </source>
</evidence>
<keyword evidence="4 7" id="KW-0812">Transmembrane</keyword>
<keyword evidence="5 7" id="KW-1133">Transmembrane helix</keyword>